<accession>A0ABD1XDT9</accession>
<name>A0ABD1XDT9_9LAMI</name>
<feature type="region of interest" description="Disordered" evidence="1">
    <location>
        <begin position="176"/>
        <end position="214"/>
    </location>
</feature>
<comment type="caution">
    <text evidence="2">The sequence shown here is derived from an EMBL/GenBank/DDBJ whole genome shotgun (WGS) entry which is preliminary data.</text>
</comment>
<evidence type="ECO:0000313" key="3">
    <source>
        <dbReference type="Proteomes" id="UP001604277"/>
    </source>
</evidence>
<proteinExistence type="predicted"/>
<keyword evidence="3" id="KW-1185">Reference proteome</keyword>
<organism evidence="2 3">
    <name type="scientific">Forsythia ovata</name>
    <dbReference type="NCBI Taxonomy" id="205694"/>
    <lineage>
        <taxon>Eukaryota</taxon>
        <taxon>Viridiplantae</taxon>
        <taxon>Streptophyta</taxon>
        <taxon>Embryophyta</taxon>
        <taxon>Tracheophyta</taxon>
        <taxon>Spermatophyta</taxon>
        <taxon>Magnoliopsida</taxon>
        <taxon>eudicotyledons</taxon>
        <taxon>Gunneridae</taxon>
        <taxon>Pentapetalae</taxon>
        <taxon>asterids</taxon>
        <taxon>lamiids</taxon>
        <taxon>Lamiales</taxon>
        <taxon>Oleaceae</taxon>
        <taxon>Forsythieae</taxon>
        <taxon>Forsythia</taxon>
    </lineage>
</organism>
<evidence type="ECO:0000256" key="1">
    <source>
        <dbReference type="SAM" id="MobiDB-lite"/>
    </source>
</evidence>
<sequence length="214" mass="23967">MVVTSPSERCKESFPSTCPIGFSIQLKYVVKEWIENQCLDDQLCPYKCPSRTSDQCGTSDTIEKVGLSSLSEKFSNGTSTIDIDYKCFDDPYSDDEAESHLPKVSTTFSEQYGLISHQINSYDIITVISYLGDSLSWYNACSDGHCPVGTRNRWGRFTPDPEESLLLSENIQQQDKWKGIANNEGSKVTPKRATEDEDDVVDSGRAKRGRMTLS</sequence>
<gene>
    <name evidence="2" type="ORF">Fot_03807</name>
</gene>
<dbReference type="EMBL" id="JBFOLJ010000001">
    <property type="protein sequence ID" value="KAL2559068.1"/>
    <property type="molecule type" value="Genomic_DNA"/>
</dbReference>
<dbReference type="AlphaFoldDB" id="A0ABD1XDT9"/>
<reference evidence="3" key="1">
    <citation type="submission" date="2024-07" db="EMBL/GenBank/DDBJ databases">
        <title>Two chromosome-level genome assemblies of Korean endemic species Abeliophyllum distichum and Forsythia ovata (Oleaceae).</title>
        <authorList>
            <person name="Jang H."/>
        </authorList>
    </citation>
    <scope>NUCLEOTIDE SEQUENCE [LARGE SCALE GENOMIC DNA]</scope>
</reference>
<evidence type="ECO:0000313" key="2">
    <source>
        <dbReference type="EMBL" id="KAL2559068.1"/>
    </source>
</evidence>
<dbReference type="Proteomes" id="UP001604277">
    <property type="component" value="Unassembled WGS sequence"/>
</dbReference>
<protein>
    <submittedName>
        <fullName evidence="2">Uncharacterized protein</fullName>
    </submittedName>
</protein>